<dbReference type="InterPro" id="IPR051816">
    <property type="entry name" value="Glycosyl_Hydrolase_31"/>
</dbReference>
<dbReference type="PANTHER" id="PTHR43863">
    <property type="entry name" value="HYDROLASE, PUTATIVE (AFU_ORTHOLOGUE AFUA_1G03140)-RELATED"/>
    <property type="match status" value="1"/>
</dbReference>
<name>A0AAW9IEG8_CLOPF</name>
<dbReference type="EMBL" id="WNVC01001484">
    <property type="protein sequence ID" value="MDZ5001504.1"/>
    <property type="molecule type" value="Genomic_DNA"/>
</dbReference>
<feature type="non-terminal residue" evidence="2">
    <location>
        <position position="129"/>
    </location>
</feature>
<dbReference type="PANTHER" id="PTHR43863:SF2">
    <property type="entry name" value="MALTASE-GLUCOAMYLASE"/>
    <property type="match status" value="1"/>
</dbReference>
<evidence type="ECO:0000313" key="2">
    <source>
        <dbReference type="EMBL" id="MDZ5001504.1"/>
    </source>
</evidence>
<evidence type="ECO:0000259" key="1">
    <source>
        <dbReference type="Pfam" id="PF21365"/>
    </source>
</evidence>
<feature type="non-terminal residue" evidence="2">
    <location>
        <position position="1"/>
    </location>
</feature>
<dbReference type="InterPro" id="IPR013780">
    <property type="entry name" value="Glyco_hydro_b"/>
</dbReference>
<protein>
    <submittedName>
        <fullName evidence="2">Alpha-glucosidase</fullName>
    </submittedName>
</protein>
<accession>A0AAW9IEG8</accession>
<dbReference type="Gene3D" id="3.20.20.80">
    <property type="entry name" value="Glycosidases"/>
    <property type="match status" value="1"/>
</dbReference>
<dbReference type="InterPro" id="IPR048395">
    <property type="entry name" value="Glyco_hydro_31_C"/>
</dbReference>
<organism evidence="2 3">
    <name type="scientific">Clostridium perfringens</name>
    <dbReference type="NCBI Taxonomy" id="1502"/>
    <lineage>
        <taxon>Bacteria</taxon>
        <taxon>Bacillati</taxon>
        <taxon>Bacillota</taxon>
        <taxon>Clostridia</taxon>
        <taxon>Eubacteriales</taxon>
        <taxon>Clostridiaceae</taxon>
        <taxon>Clostridium</taxon>
    </lineage>
</organism>
<dbReference type="SUPFAM" id="SSF51011">
    <property type="entry name" value="Glycosyl hydrolase domain"/>
    <property type="match status" value="1"/>
</dbReference>
<sequence>TEDINRKYIKLRYKLLPYLYDLMWKCENTGAPIIRPLLFNYQNDKNTYEINDEFLYGDSILVAPIVEQGMRQKLVYLPKGNKWIDFWTGEEHNGGKYIIKDAPLDTCPIFIKEASIIPMAIEQNYIGEK</sequence>
<feature type="domain" description="Glycosyl hydrolase family 31 C-terminal" evidence="1">
    <location>
        <begin position="30"/>
        <end position="117"/>
    </location>
</feature>
<proteinExistence type="predicted"/>
<dbReference type="Proteomes" id="UP001291306">
    <property type="component" value="Unassembled WGS sequence"/>
</dbReference>
<dbReference type="Gene3D" id="2.60.40.1180">
    <property type="entry name" value="Golgi alpha-mannosidase II"/>
    <property type="match status" value="1"/>
</dbReference>
<comment type="caution">
    <text evidence="2">The sequence shown here is derived from an EMBL/GenBank/DDBJ whole genome shotgun (WGS) entry which is preliminary data.</text>
</comment>
<gene>
    <name evidence="2" type="ORF">GNF79_21115</name>
</gene>
<dbReference type="AlphaFoldDB" id="A0AAW9IEG8"/>
<reference evidence="2" key="1">
    <citation type="submission" date="2019-11" db="EMBL/GenBank/DDBJ databases">
        <title>Characterization of Clostridium perfringens isolates from swine manure treated agricultural soils.</title>
        <authorList>
            <person name="Wushke S.T."/>
        </authorList>
    </citation>
    <scope>NUCLEOTIDE SEQUENCE</scope>
    <source>
        <strain evidence="2">X26</strain>
    </source>
</reference>
<dbReference type="Pfam" id="PF21365">
    <property type="entry name" value="Glyco_hydro_31_3rd"/>
    <property type="match status" value="1"/>
</dbReference>
<evidence type="ECO:0000313" key="3">
    <source>
        <dbReference type="Proteomes" id="UP001291306"/>
    </source>
</evidence>